<dbReference type="InterPro" id="IPR036955">
    <property type="entry name" value="AP2/ERF_dom_sf"/>
</dbReference>
<feature type="region of interest" description="Disordered" evidence="8">
    <location>
        <begin position="828"/>
        <end position="847"/>
    </location>
</feature>
<evidence type="ECO:0000256" key="5">
    <source>
        <dbReference type="ARBA" id="ARBA00023163"/>
    </source>
</evidence>
<protein>
    <submittedName>
        <fullName evidence="10">AP2</fullName>
    </submittedName>
</protein>
<evidence type="ECO:0000313" key="11">
    <source>
        <dbReference type="Proteomes" id="UP001055439"/>
    </source>
</evidence>
<gene>
    <name evidence="10" type="ORF">MUK42_07820</name>
</gene>
<accession>A0A9E7J989</accession>
<dbReference type="EMBL" id="CP097502">
    <property type="protein sequence ID" value="URD72556.1"/>
    <property type="molecule type" value="Genomic_DNA"/>
</dbReference>
<dbReference type="SUPFAM" id="SSF54171">
    <property type="entry name" value="DNA-binding domain"/>
    <property type="match status" value="2"/>
</dbReference>
<dbReference type="SUPFAM" id="SSF53474">
    <property type="entry name" value="alpha/beta-Hydrolases"/>
    <property type="match status" value="1"/>
</dbReference>
<keyword evidence="11" id="KW-1185">Reference proteome</keyword>
<dbReference type="FunFam" id="3.30.730.10:FF:000002">
    <property type="entry name" value="AP2-like ethylene-responsive transcription factor"/>
    <property type="match status" value="1"/>
</dbReference>
<dbReference type="InterPro" id="IPR000073">
    <property type="entry name" value="AB_hydrolase_1"/>
</dbReference>
<sequence>MAATPLAGLPPLLPFHIWPAPNPSPDQAPGISMESSRSLLRLLRLFGCALLSLLRHLAAPWRLLSLVTLHEFFLHLTFLFRGLRPVTLHLDEACVHLWAPAPSRRPRLNKHALVLVHGFGGNSKWQWNHQIGVLSRSFDLYIPDLVFFGSSRSASPDRSVGFQASCVAEAMQRLGVARYSVVGISYGGFVAFRMAEGPAAGAVQRVAILASGVCATPLQLRDLTAKEGRDVCELLLPQKAEDLMTLIRRSMYRHPQWIPAFWLQDFIEVIYEKQRKERTELLKRLLEKGIDLDPIPVLKQEMLLSGELYAKLSAVQGNCLAEPDTLILWGDKDDIFPLSFAHQLHRQKAKAHDAAGFNLPTASFLGFRREGGKAKSMRGWLGFSLSSSRGESSCCREEDEFGGAGEGGGGGRDEVGFLPSDASICLMEPPLRASTCASDWRHSAIATTTSCSNPEEQGPKFEDFLGGYSENLNEENQNLQQPIYHFHDMYYHTSDGPGINVNMPPSFSPAEGGTGEDIQFPYHHIHSFHHNHSFQDPNAIKSPFFMTDPNQNFTASAIYNVGMDGSTSISGMKSWLRQNQHIPEKQPVEAYECNIQSLSLSMGPVSQSGPFKIVPMASPLEAVDDPKCLNAESADREPVPRKSIETFGQRTSQYRGVTRHRWTGRYEAHLWDNSCRKEGQKRKGRQGGYDKEEKAARAYDLAALKYWGPTTHTNFPLSSYQKDLEEMKDMTRQEFVANLRRKSSGFSRGASVYRGVTRHHQHGRWQARIGRVAGNKDLYLGTFSTQEEAAEAYDIAAIKFRGLNAVTNFDMSKYDVKHICSSSHLLGGDLGKRSPKSTPTASASANMNQPTSLVVANSDDLSNILSNSKADGTSNRVPVDAVSLISSSITNPNLWMESQRAEGTIIPTTACMGTFLRHSFALLQ</sequence>
<keyword evidence="4" id="KW-0238">DNA-binding</keyword>
<dbReference type="PANTHER" id="PTHR32467:SF236">
    <property type="entry name" value="AP2_ERF DOMAIN-CONTAINING PROTEIN"/>
    <property type="match status" value="1"/>
</dbReference>
<feature type="domain" description="AP2/ERF" evidence="9">
    <location>
        <begin position="653"/>
        <end position="716"/>
    </location>
</feature>
<dbReference type="GO" id="GO:0003677">
    <property type="term" value="F:DNA binding"/>
    <property type="evidence" value="ECO:0007669"/>
    <property type="project" value="UniProtKB-KW"/>
</dbReference>
<dbReference type="GO" id="GO:0003700">
    <property type="term" value="F:DNA-binding transcription factor activity"/>
    <property type="evidence" value="ECO:0007669"/>
    <property type="project" value="InterPro"/>
</dbReference>
<feature type="compositionally biased region" description="Low complexity" evidence="8">
    <location>
        <begin position="836"/>
        <end position="845"/>
    </location>
</feature>
<evidence type="ECO:0000313" key="10">
    <source>
        <dbReference type="EMBL" id="URD72556.1"/>
    </source>
</evidence>
<evidence type="ECO:0000256" key="3">
    <source>
        <dbReference type="ARBA" id="ARBA00023015"/>
    </source>
</evidence>
<dbReference type="Pfam" id="PF00561">
    <property type="entry name" value="Abhydrolase_1"/>
    <property type="match status" value="1"/>
</dbReference>
<proteinExistence type="inferred from homology"/>
<keyword evidence="5" id="KW-0804">Transcription</keyword>
<evidence type="ECO:0000259" key="9">
    <source>
        <dbReference type="PROSITE" id="PS51032"/>
    </source>
</evidence>
<evidence type="ECO:0000256" key="2">
    <source>
        <dbReference type="ARBA" id="ARBA00022737"/>
    </source>
</evidence>
<evidence type="ECO:0000256" key="7">
    <source>
        <dbReference type="ARBA" id="ARBA00037973"/>
    </source>
</evidence>
<dbReference type="OrthoDB" id="207175at2759"/>
<dbReference type="AlphaFoldDB" id="A0A9E7J989"/>
<reference evidence="10" key="1">
    <citation type="submission" date="2022-05" db="EMBL/GenBank/DDBJ databases">
        <title>The Musa troglodytarum L. genome provides insights into the mechanism of non-climacteric behaviour and enrichment of carotenoids.</title>
        <authorList>
            <person name="Wang J."/>
        </authorList>
    </citation>
    <scope>NUCLEOTIDE SEQUENCE</scope>
    <source>
        <tissue evidence="10">Leaf</tissue>
    </source>
</reference>
<dbReference type="PRINTS" id="PR00367">
    <property type="entry name" value="ETHRSPELEMNT"/>
</dbReference>
<dbReference type="InterPro" id="IPR016177">
    <property type="entry name" value="DNA-bd_dom_sf"/>
</dbReference>
<comment type="similarity">
    <text evidence="7">Belongs to the AP2/ERF transcription factor family. AP2 subfamily.</text>
</comment>
<dbReference type="Gene3D" id="3.30.730.10">
    <property type="entry name" value="AP2/ERF domain"/>
    <property type="match status" value="2"/>
</dbReference>
<organism evidence="10 11">
    <name type="scientific">Musa troglodytarum</name>
    <name type="common">fe'i banana</name>
    <dbReference type="NCBI Taxonomy" id="320322"/>
    <lineage>
        <taxon>Eukaryota</taxon>
        <taxon>Viridiplantae</taxon>
        <taxon>Streptophyta</taxon>
        <taxon>Embryophyta</taxon>
        <taxon>Tracheophyta</taxon>
        <taxon>Spermatophyta</taxon>
        <taxon>Magnoliopsida</taxon>
        <taxon>Liliopsida</taxon>
        <taxon>Zingiberales</taxon>
        <taxon>Musaceae</taxon>
        <taxon>Musa</taxon>
    </lineage>
</organism>
<dbReference type="SMART" id="SM00380">
    <property type="entry name" value="AP2"/>
    <property type="match status" value="2"/>
</dbReference>
<evidence type="ECO:0000256" key="4">
    <source>
        <dbReference type="ARBA" id="ARBA00023125"/>
    </source>
</evidence>
<dbReference type="Pfam" id="PF00847">
    <property type="entry name" value="AP2"/>
    <property type="match status" value="1"/>
</dbReference>
<dbReference type="FunFam" id="3.30.730.10:FF:000003">
    <property type="entry name" value="AP2-like ethylene-responsive transcription factor ANT"/>
    <property type="match status" value="1"/>
</dbReference>
<evidence type="ECO:0000256" key="1">
    <source>
        <dbReference type="ARBA" id="ARBA00004123"/>
    </source>
</evidence>
<dbReference type="InterPro" id="IPR029058">
    <property type="entry name" value="AB_hydrolase_fold"/>
</dbReference>
<dbReference type="Proteomes" id="UP001055439">
    <property type="component" value="Chromosome 1"/>
</dbReference>
<name>A0A9E7J989_9LILI</name>
<dbReference type="InterPro" id="IPR001471">
    <property type="entry name" value="AP2/ERF_dom"/>
</dbReference>
<keyword evidence="3" id="KW-0805">Transcription regulation</keyword>
<dbReference type="Gene3D" id="3.40.50.1820">
    <property type="entry name" value="alpha/beta hydrolase"/>
    <property type="match status" value="1"/>
</dbReference>
<feature type="domain" description="AP2/ERF" evidence="9">
    <location>
        <begin position="752"/>
        <end position="810"/>
    </location>
</feature>
<comment type="subcellular location">
    <subcellularLocation>
        <location evidence="1">Nucleus</location>
    </subcellularLocation>
</comment>
<keyword evidence="6" id="KW-0539">Nucleus</keyword>
<dbReference type="CDD" id="cd00018">
    <property type="entry name" value="AP2"/>
    <property type="match status" value="2"/>
</dbReference>
<evidence type="ECO:0000256" key="6">
    <source>
        <dbReference type="ARBA" id="ARBA00023242"/>
    </source>
</evidence>
<dbReference type="PANTHER" id="PTHR32467">
    <property type="entry name" value="AP2-LIKE ETHYLENE-RESPONSIVE TRANSCRIPTION FACTOR"/>
    <property type="match status" value="1"/>
</dbReference>
<keyword evidence="2" id="KW-0677">Repeat</keyword>
<dbReference type="GO" id="GO:0005634">
    <property type="term" value="C:nucleus"/>
    <property type="evidence" value="ECO:0007669"/>
    <property type="project" value="UniProtKB-SubCell"/>
</dbReference>
<evidence type="ECO:0000256" key="8">
    <source>
        <dbReference type="SAM" id="MobiDB-lite"/>
    </source>
</evidence>
<dbReference type="PROSITE" id="PS51032">
    <property type="entry name" value="AP2_ERF"/>
    <property type="match status" value="2"/>
</dbReference>